<reference evidence="5" key="1">
    <citation type="journal article" date="2020" name="bioRxiv">
        <title>Genomic and phenotypic heterogeneity of clinical isolates of the human pathogens Aspergillus fumigatus, Aspergillus lentulus and Aspergillus fumigatiaffinis.</title>
        <authorList>
            <person name="dos Santos R.A.C."/>
            <person name="Steenwyk J.L."/>
            <person name="Rivero-Menendez O."/>
            <person name="Mead M.E."/>
            <person name="Silva L.P."/>
            <person name="Bastos R.W."/>
            <person name="Alastruey-Izquierdo A."/>
            <person name="Goldman G.H."/>
            <person name="Rokas A."/>
        </authorList>
    </citation>
    <scope>NUCLEOTIDE SEQUENCE</scope>
    <source>
        <strain evidence="5">CNM-CM8927</strain>
    </source>
</reference>
<evidence type="ECO:0000256" key="4">
    <source>
        <dbReference type="SAM" id="SignalP"/>
    </source>
</evidence>
<feature type="region of interest" description="Disordered" evidence="3">
    <location>
        <begin position="381"/>
        <end position="402"/>
    </location>
</feature>
<evidence type="ECO:0000256" key="1">
    <source>
        <dbReference type="ARBA" id="ARBA00022450"/>
    </source>
</evidence>
<accession>A0AAN6BNK0</accession>
<proteinExistence type="predicted"/>
<dbReference type="EMBL" id="JAAAPU010000068">
    <property type="protein sequence ID" value="KAF4204003.1"/>
    <property type="molecule type" value="Genomic_DNA"/>
</dbReference>
<dbReference type="Proteomes" id="UP000649114">
    <property type="component" value="Unassembled WGS sequence"/>
</dbReference>
<reference evidence="5" key="2">
    <citation type="submission" date="2020-04" db="EMBL/GenBank/DDBJ databases">
        <authorList>
            <person name="Santos R.A.C."/>
            <person name="Steenwyk J.L."/>
            <person name="Rivero-Menendez O."/>
            <person name="Mead M.E."/>
            <person name="Silva L.P."/>
            <person name="Bastos R.W."/>
            <person name="Alastruey-Izquierdo A."/>
            <person name="Goldman G.H."/>
            <person name="Rokas A."/>
        </authorList>
    </citation>
    <scope>NUCLEOTIDE SEQUENCE</scope>
    <source>
        <strain evidence="5">CNM-CM8927</strain>
    </source>
</reference>
<dbReference type="AlphaFoldDB" id="A0AAN6BNK0"/>
<dbReference type="PANTHER" id="PTHR44845:SF6">
    <property type="entry name" value="BETA-ALANINE-ACTIVATING ENZYME"/>
    <property type="match status" value="1"/>
</dbReference>
<feature type="signal peptide" evidence="4">
    <location>
        <begin position="1"/>
        <end position="18"/>
    </location>
</feature>
<keyword evidence="2" id="KW-0597">Phosphoprotein</keyword>
<name>A0AAN6BNK0_ASPLE</name>
<keyword evidence="1" id="KW-0596">Phosphopantetheine</keyword>
<feature type="chain" id="PRO_5042944201" evidence="4">
    <location>
        <begin position="19"/>
        <end position="402"/>
    </location>
</feature>
<dbReference type="SUPFAM" id="SSF56801">
    <property type="entry name" value="Acetyl-CoA synthetase-like"/>
    <property type="match status" value="1"/>
</dbReference>
<evidence type="ECO:0000313" key="5">
    <source>
        <dbReference type="EMBL" id="KAF4204003.1"/>
    </source>
</evidence>
<dbReference type="Gene3D" id="3.30.300.30">
    <property type="match status" value="1"/>
</dbReference>
<evidence type="ECO:0000256" key="2">
    <source>
        <dbReference type="ARBA" id="ARBA00022553"/>
    </source>
</evidence>
<keyword evidence="4" id="KW-0732">Signal</keyword>
<evidence type="ECO:0000256" key="3">
    <source>
        <dbReference type="SAM" id="MobiDB-lite"/>
    </source>
</evidence>
<protein>
    <submittedName>
        <fullName evidence="5">Uncharacterized protein</fullName>
    </submittedName>
</protein>
<comment type="caution">
    <text evidence="5">The sequence shown here is derived from an EMBL/GenBank/DDBJ whole genome shotgun (WGS) entry which is preliminary data.</text>
</comment>
<gene>
    <name evidence="5" type="ORF">CNMCM8927_008044</name>
</gene>
<dbReference type="PANTHER" id="PTHR44845">
    <property type="entry name" value="CARRIER DOMAIN-CONTAINING PROTEIN"/>
    <property type="match status" value="1"/>
</dbReference>
<organism evidence="5 6">
    <name type="scientific">Aspergillus lentulus</name>
    <dbReference type="NCBI Taxonomy" id="293939"/>
    <lineage>
        <taxon>Eukaryota</taxon>
        <taxon>Fungi</taxon>
        <taxon>Dikarya</taxon>
        <taxon>Ascomycota</taxon>
        <taxon>Pezizomycotina</taxon>
        <taxon>Eurotiomycetes</taxon>
        <taxon>Eurotiomycetidae</taxon>
        <taxon>Eurotiales</taxon>
        <taxon>Aspergillaceae</taxon>
        <taxon>Aspergillus</taxon>
        <taxon>Aspergillus subgen. Fumigati</taxon>
    </lineage>
</organism>
<sequence>MRCSFLFLAAALVAPTLAISEPAWMKYLAGLDEPADAAEQVDLNYLAHLADIADSVGVANPVTPDELAYLAEIAYLTDGKVKIRNNCPHKVYYWVAVPGNQYGPFAIEHGKESPPETITDGKAIKFTDTRNPPNSCKQVALGVPPGDKYNWEVDKISDGHEFRHDVCARCGSQDCGEGSDAGYLKEDGTLVLKGRLSGDTEVKLKGIRIDLTDVEQTVLKVSQGQLADMAACVCTNLSASGDDEQAALRYIVAYCIFSSERVLGESYDAELTIQRILETLPLPCSMRPSILFPVDDLPRTTAGKLDRRAPEDLQIPTDHWIALMLLGLWQCILFEEGLRHVDICARSDFFSDGGTSMLLVQLQQRNEDSWWHGRVLQSALGPENDVPDAPDGDPFNSIDWAR</sequence>
<dbReference type="InterPro" id="IPR045851">
    <property type="entry name" value="AMP-bd_C_sf"/>
</dbReference>
<evidence type="ECO:0000313" key="6">
    <source>
        <dbReference type="Proteomes" id="UP000649114"/>
    </source>
</evidence>